<keyword evidence="1" id="KW-1133">Transmembrane helix</keyword>
<keyword evidence="1" id="KW-0472">Membrane</keyword>
<dbReference type="EMBL" id="BMIW01000004">
    <property type="protein sequence ID" value="GGF89409.1"/>
    <property type="molecule type" value="Genomic_DNA"/>
</dbReference>
<proteinExistence type="predicted"/>
<keyword evidence="3" id="KW-1185">Reference proteome</keyword>
<feature type="transmembrane region" description="Helical" evidence="1">
    <location>
        <begin position="25"/>
        <end position="45"/>
    </location>
</feature>
<protein>
    <recommendedName>
        <fullName evidence="4">Two-component sensor histidine kinase</fullName>
    </recommendedName>
</protein>
<evidence type="ECO:0000313" key="2">
    <source>
        <dbReference type="EMBL" id="GGF89409.1"/>
    </source>
</evidence>
<evidence type="ECO:0000313" key="3">
    <source>
        <dbReference type="Proteomes" id="UP000608420"/>
    </source>
</evidence>
<comment type="caution">
    <text evidence="2">The sequence shown here is derived from an EMBL/GenBank/DDBJ whole genome shotgun (WGS) entry which is preliminary data.</text>
</comment>
<dbReference type="Proteomes" id="UP000608420">
    <property type="component" value="Unassembled WGS sequence"/>
</dbReference>
<reference evidence="3" key="1">
    <citation type="journal article" date="2019" name="Int. J. Syst. Evol. Microbiol.">
        <title>The Global Catalogue of Microorganisms (GCM) 10K type strain sequencing project: providing services to taxonomists for standard genome sequencing and annotation.</title>
        <authorList>
            <consortium name="The Broad Institute Genomics Platform"/>
            <consortium name="The Broad Institute Genome Sequencing Center for Infectious Disease"/>
            <person name="Wu L."/>
            <person name="Ma J."/>
        </authorList>
    </citation>
    <scope>NUCLEOTIDE SEQUENCE [LARGE SCALE GENOMIC DNA]</scope>
    <source>
        <strain evidence="3">CGMCC 1.15420</strain>
    </source>
</reference>
<evidence type="ECO:0000256" key="1">
    <source>
        <dbReference type="SAM" id="Phobius"/>
    </source>
</evidence>
<dbReference type="RefSeq" id="WP_120463267.1">
    <property type="nucleotide sequence ID" value="NZ_KZ987724.1"/>
</dbReference>
<gene>
    <name evidence="2" type="ORF">GCM10010913_08520</name>
</gene>
<name>A0ABQ1VS75_9BACL</name>
<keyword evidence="1" id="KW-0812">Transmembrane</keyword>
<evidence type="ECO:0008006" key="4">
    <source>
        <dbReference type="Google" id="ProtNLM"/>
    </source>
</evidence>
<organism evidence="2 3">
    <name type="scientific">Paenibacillus aceti</name>
    <dbReference type="NCBI Taxonomy" id="1820010"/>
    <lineage>
        <taxon>Bacteria</taxon>
        <taxon>Bacillati</taxon>
        <taxon>Bacillota</taxon>
        <taxon>Bacilli</taxon>
        <taxon>Bacillales</taxon>
        <taxon>Paenibacillaceae</taxon>
        <taxon>Paenibacillus</taxon>
    </lineage>
</organism>
<accession>A0ABQ1VS75</accession>
<sequence>MSFSWWNAFKRYGLSLRHIFIKQRLLIAFLITSLLPVVFVAFYSYREHEKAVNNKISTYSQQLVDEITRNAARELKQYGTFSENIIMNNTVQSKLFQMNDLSIDEKSNIYTQLESEFSQQVYRIGNLSGKHS</sequence>